<gene>
    <name evidence="4" type="ORF">FHR38_004012</name>
</gene>
<evidence type="ECO:0000256" key="2">
    <source>
        <dbReference type="SAM" id="MobiDB-lite"/>
    </source>
</evidence>
<dbReference type="Pfam" id="PF00984">
    <property type="entry name" value="UDPG_MGDP_dh"/>
    <property type="match status" value="1"/>
</dbReference>
<dbReference type="InterPro" id="IPR014026">
    <property type="entry name" value="UDP-Glc/GDP-Man_DH_dimer"/>
</dbReference>
<feature type="domain" description="UDP-glucose/GDP-mannose dehydrogenase dimerisation" evidence="3">
    <location>
        <begin position="6"/>
        <end position="51"/>
    </location>
</feature>
<dbReference type="GO" id="GO:0051287">
    <property type="term" value="F:NAD binding"/>
    <property type="evidence" value="ECO:0007669"/>
    <property type="project" value="InterPro"/>
</dbReference>
<evidence type="ECO:0000256" key="1">
    <source>
        <dbReference type="ARBA" id="ARBA00015132"/>
    </source>
</evidence>
<reference evidence="4 5" key="1">
    <citation type="submission" date="2020-08" db="EMBL/GenBank/DDBJ databases">
        <title>Sequencing the genomes of 1000 actinobacteria strains.</title>
        <authorList>
            <person name="Klenk H.-P."/>
        </authorList>
    </citation>
    <scope>NUCLEOTIDE SEQUENCE [LARGE SCALE GENOMIC DNA]</scope>
    <source>
        <strain evidence="4 5">DSM 45886</strain>
    </source>
</reference>
<dbReference type="EMBL" id="JACHJW010000001">
    <property type="protein sequence ID" value="MBB4960279.1"/>
    <property type="molecule type" value="Genomic_DNA"/>
</dbReference>
<keyword evidence="5" id="KW-1185">Reference proteome</keyword>
<dbReference type="Gene3D" id="1.10.1040.10">
    <property type="entry name" value="N-(1-d-carboxylethyl)-l-norvaline Dehydrogenase, domain 2"/>
    <property type="match status" value="1"/>
</dbReference>
<evidence type="ECO:0000313" key="4">
    <source>
        <dbReference type="EMBL" id="MBB4960279.1"/>
    </source>
</evidence>
<feature type="region of interest" description="Disordered" evidence="2">
    <location>
        <begin position="60"/>
        <end position="86"/>
    </location>
</feature>
<sequence length="86" mass="9207">MSHGNAASLAIRISFVNAIAEMCVAAGANVAELTEAIGHESRIDHHYFQLGRRQHRAGMLDGHGQLPITHDTPADTVRTATGLPPR</sequence>
<comment type="caution">
    <text evidence="4">The sequence shown here is derived from an EMBL/GenBank/DDBJ whole genome shotgun (WGS) entry which is preliminary data.</text>
</comment>
<dbReference type="InterPro" id="IPR008927">
    <property type="entry name" value="6-PGluconate_DH-like_C_sf"/>
</dbReference>
<dbReference type="Proteomes" id="UP000578819">
    <property type="component" value="Unassembled WGS sequence"/>
</dbReference>
<dbReference type="AlphaFoldDB" id="A0A7W7SSR8"/>
<accession>A0A7W7SSR8</accession>
<name>A0A7W7SSR8_9ACTN</name>
<evidence type="ECO:0000259" key="3">
    <source>
        <dbReference type="Pfam" id="PF00984"/>
    </source>
</evidence>
<protein>
    <recommendedName>
        <fullName evidence="1">UDP-glucose 6-dehydrogenase</fullName>
    </recommendedName>
</protein>
<evidence type="ECO:0000313" key="5">
    <source>
        <dbReference type="Proteomes" id="UP000578819"/>
    </source>
</evidence>
<organism evidence="4 5">
    <name type="scientific">Micromonospora polyrhachis</name>
    <dbReference type="NCBI Taxonomy" id="1282883"/>
    <lineage>
        <taxon>Bacteria</taxon>
        <taxon>Bacillati</taxon>
        <taxon>Actinomycetota</taxon>
        <taxon>Actinomycetes</taxon>
        <taxon>Micromonosporales</taxon>
        <taxon>Micromonosporaceae</taxon>
        <taxon>Micromonospora</taxon>
    </lineage>
</organism>
<dbReference type="RefSeq" id="WP_312882291.1">
    <property type="nucleotide sequence ID" value="NZ_JACHJW010000001.1"/>
</dbReference>
<dbReference type="InterPro" id="IPR013328">
    <property type="entry name" value="6PGD_dom2"/>
</dbReference>
<dbReference type="SUPFAM" id="SSF48179">
    <property type="entry name" value="6-phosphogluconate dehydrogenase C-terminal domain-like"/>
    <property type="match status" value="1"/>
</dbReference>
<proteinExistence type="predicted"/>
<dbReference type="GO" id="GO:0016616">
    <property type="term" value="F:oxidoreductase activity, acting on the CH-OH group of donors, NAD or NADP as acceptor"/>
    <property type="evidence" value="ECO:0007669"/>
    <property type="project" value="InterPro"/>
</dbReference>